<evidence type="ECO:0000256" key="10">
    <source>
        <dbReference type="ARBA" id="ARBA00023136"/>
    </source>
</evidence>
<keyword evidence="11" id="KW-0325">Glycoprotein</keyword>
<dbReference type="GO" id="GO:0051377">
    <property type="term" value="F:mannose-ethanolamine phosphotransferase activity"/>
    <property type="evidence" value="ECO:0007669"/>
    <property type="project" value="UniProtKB-UniRule"/>
</dbReference>
<dbReference type="STRING" id="436017.A4RVN8"/>
<evidence type="ECO:0000256" key="2">
    <source>
        <dbReference type="ARBA" id="ARBA00004687"/>
    </source>
</evidence>
<dbReference type="AlphaFoldDB" id="A4RVN8"/>
<dbReference type="RefSeq" id="XP_001417176.1">
    <property type="nucleotide sequence ID" value="XM_001417139.1"/>
</dbReference>
<accession>A4RVN8</accession>
<evidence type="ECO:0000256" key="12">
    <source>
        <dbReference type="RuleBase" id="RU367138"/>
    </source>
</evidence>
<dbReference type="GeneID" id="5001610"/>
<feature type="transmembrane region" description="Helical" evidence="12">
    <location>
        <begin position="532"/>
        <end position="551"/>
    </location>
</feature>
<keyword evidence="10 12" id="KW-0472">Membrane</keyword>
<organism evidence="14 15">
    <name type="scientific">Ostreococcus lucimarinus (strain CCE9901)</name>
    <dbReference type="NCBI Taxonomy" id="436017"/>
    <lineage>
        <taxon>Eukaryota</taxon>
        <taxon>Viridiplantae</taxon>
        <taxon>Chlorophyta</taxon>
        <taxon>Mamiellophyceae</taxon>
        <taxon>Mamiellales</taxon>
        <taxon>Bathycoccaceae</taxon>
        <taxon>Ostreococcus</taxon>
    </lineage>
</organism>
<dbReference type="UniPathway" id="UPA00196"/>
<proteinExistence type="inferred from homology"/>
<reference evidence="14 15" key="1">
    <citation type="journal article" date="2007" name="Proc. Natl. Acad. Sci. U.S.A.">
        <title>The tiny eukaryote Ostreococcus provides genomic insights into the paradox of plankton speciation.</title>
        <authorList>
            <person name="Palenik B."/>
            <person name="Grimwood J."/>
            <person name="Aerts A."/>
            <person name="Rouze P."/>
            <person name="Salamov A."/>
            <person name="Putnam N."/>
            <person name="Dupont C."/>
            <person name="Jorgensen R."/>
            <person name="Derelle E."/>
            <person name="Rombauts S."/>
            <person name="Zhou K."/>
            <person name="Otillar R."/>
            <person name="Merchant S.S."/>
            <person name="Podell S."/>
            <person name="Gaasterland T."/>
            <person name="Napoli C."/>
            <person name="Gendler K."/>
            <person name="Manuell A."/>
            <person name="Tai V."/>
            <person name="Vallon O."/>
            <person name="Piganeau G."/>
            <person name="Jancek S."/>
            <person name="Heijde M."/>
            <person name="Jabbari K."/>
            <person name="Bowler C."/>
            <person name="Lohr M."/>
            <person name="Robbens S."/>
            <person name="Werner G."/>
            <person name="Dubchak I."/>
            <person name="Pazour G.J."/>
            <person name="Ren Q."/>
            <person name="Paulsen I."/>
            <person name="Delwiche C."/>
            <person name="Schmutz J."/>
            <person name="Rokhsar D."/>
            <person name="Van de Peer Y."/>
            <person name="Moreau H."/>
            <person name="Grigoriev I.V."/>
        </authorList>
    </citation>
    <scope>NUCLEOTIDE SEQUENCE [LARGE SCALE GENOMIC DNA]</scope>
    <source>
        <strain evidence="14 15">CCE9901</strain>
    </source>
</reference>
<feature type="transmembrane region" description="Helical" evidence="12">
    <location>
        <begin position="623"/>
        <end position="641"/>
    </location>
</feature>
<dbReference type="CDD" id="cd16020">
    <property type="entry name" value="GPI_EPT_1"/>
    <property type="match status" value="1"/>
</dbReference>
<evidence type="ECO:0000256" key="1">
    <source>
        <dbReference type="ARBA" id="ARBA00004477"/>
    </source>
</evidence>
<evidence type="ECO:0000259" key="13">
    <source>
        <dbReference type="Pfam" id="PF04987"/>
    </source>
</evidence>
<comment type="function">
    <text evidence="12">Ethanolamine phosphate transferase involved in glycosylphosphatidylinositol-anchor biosynthesis. Transfers ethanolamine phosphate to the first alpha-1,4-linked mannose of the glycosylphosphatidylinositol precursor of GPI-anchor.</text>
</comment>
<evidence type="ECO:0000313" key="14">
    <source>
        <dbReference type="EMBL" id="ABO95469.1"/>
    </source>
</evidence>
<keyword evidence="8 12" id="KW-0256">Endoplasmic reticulum</keyword>
<evidence type="ECO:0000256" key="8">
    <source>
        <dbReference type="ARBA" id="ARBA00022824"/>
    </source>
</evidence>
<dbReference type="Gene3D" id="3.40.720.10">
    <property type="entry name" value="Alkaline Phosphatase, subunit A"/>
    <property type="match status" value="2"/>
</dbReference>
<evidence type="ECO:0000256" key="9">
    <source>
        <dbReference type="ARBA" id="ARBA00022989"/>
    </source>
</evidence>
<feature type="transmembrane region" description="Helical" evidence="12">
    <location>
        <begin position="12"/>
        <end position="31"/>
    </location>
</feature>
<keyword evidence="9 12" id="KW-1133">Transmembrane helix</keyword>
<comment type="similarity">
    <text evidence="3 12">Belongs to the PIGG/PIGN/PIGO family. PIGN subfamily.</text>
</comment>
<feature type="domain" description="GPI ethanolamine phosphate transferase 1 C-terminal" evidence="13">
    <location>
        <begin position="588"/>
        <end position="841"/>
    </location>
</feature>
<dbReference type="EC" id="2.-.-.-" evidence="12"/>
<feature type="transmembrane region" description="Helical" evidence="12">
    <location>
        <begin position="480"/>
        <end position="500"/>
    </location>
</feature>
<dbReference type="PANTHER" id="PTHR12250">
    <property type="entry name" value="PHOSPHATIDYLINOSITOL GLYCAN, CLASS N"/>
    <property type="match status" value="1"/>
</dbReference>
<dbReference type="SUPFAM" id="SSF53649">
    <property type="entry name" value="Alkaline phosphatase-like"/>
    <property type="match status" value="1"/>
</dbReference>
<dbReference type="PANTHER" id="PTHR12250:SF0">
    <property type="entry name" value="GPI ETHANOLAMINE PHOSPHATE TRANSFERASE 1"/>
    <property type="match status" value="1"/>
</dbReference>
<dbReference type="eggNOG" id="KOG2124">
    <property type="taxonomic scope" value="Eukaryota"/>
</dbReference>
<feature type="transmembrane region" description="Helical" evidence="12">
    <location>
        <begin position="446"/>
        <end position="468"/>
    </location>
</feature>
<feature type="transmembrane region" description="Helical" evidence="12">
    <location>
        <begin position="819"/>
        <end position="843"/>
    </location>
</feature>
<evidence type="ECO:0000256" key="4">
    <source>
        <dbReference type="ARBA" id="ARBA00020831"/>
    </source>
</evidence>
<feature type="transmembrane region" description="Helical" evidence="12">
    <location>
        <begin position="782"/>
        <end position="807"/>
    </location>
</feature>
<dbReference type="InterPro" id="IPR017852">
    <property type="entry name" value="GPI_EtnP_transferase_1_C"/>
</dbReference>
<evidence type="ECO:0000256" key="5">
    <source>
        <dbReference type="ARBA" id="ARBA00022502"/>
    </source>
</evidence>
<gene>
    <name evidence="14" type="ORF">OSTLU_37402</name>
</gene>
<evidence type="ECO:0000256" key="7">
    <source>
        <dbReference type="ARBA" id="ARBA00022692"/>
    </source>
</evidence>
<dbReference type="GO" id="GO:0006506">
    <property type="term" value="P:GPI anchor biosynthetic process"/>
    <property type="evidence" value="ECO:0007669"/>
    <property type="project" value="UniProtKB-UniPathway"/>
</dbReference>
<feature type="transmembrane region" description="Helical" evidence="12">
    <location>
        <begin position="849"/>
        <end position="872"/>
    </location>
</feature>
<feature type="transmembrane region" description="Helical" evidence="12">
    <location>
        <begin position="701"/>
        <end position="721"/>
    </location>
</feature>
<evidence type="ECO:0000256" key="6">
    <source>
        <dbReference type="ARBA" id="ARBA00022679"/>
    </source>
</evidence>
<feature type="domain" description="GPI ethanolamine phosphate transferase 1 C-terminal" evidence="13">
    <location>
        <begin position="435"/>
        <end position="576"/>
    </location>
</feature>
<feature type="transmembrane region" description="Helical" evidence="12">
    <location>
        <begin position="506"/>
        <end position="525"/>
    </location>
</feature>
<dbReference type="Pfam" id="PF04987">
    <property type="entry name" value="PigN"/>
    <property type="match status" value="2"/>
</dbReference>
<keyword evidence="7 12" id="KW-0812">Transmembrane</keyword>
<dbReference type="Gramene" id="ABO95469">
    <property type="protein sequence ID" value="ABO95469"/>
    <property type="gene ID" value="OSTLU_37402"/>
</dbReference>
<evidence type="ECO:0000256" key="11">
    <source>
        <dbReference type="ARBA" id="ARBA00023180"/>
    </source>
</evidence>
<name>A4RVN8_OSTLU</name>
<evidence type="ECO:0000256" key="3">
    <source>
        <dbReference type="ARBA" id="ARBA00008400"/>
    </source>
</evidence>
<dbReference type="GO" id="GO:0005789">
    <property type="term" value="C:endoplasmic reticulum membrane"/>
    <property type="evidence" value="ECO:0007669"/>
    <property type="project" value="UniProtKB-SubCell"/>
</dbReference>
<comment type="pathway">
    <text evidence="2 12">Glycolipid biosynthesis; glycosylphosphatidylinositol-anchor biosynthesis.</text>
</comment>
<sequence>MHGVTASPRLVVLYAFVVHLIFVYATFDVHFQSPLVAGVERADARLRAPARRLVIFVADGARADAVFDEARGAAHVRSRARGGAWGVSHARAPTESRPGHVALLGGFYEDPSAITKGWSANPVEFDHLVNQSNNAWAWGAPSVVPLFADGVDGARRFCYDETLEDFASANDHGALDEWVFDRVVRFLESNGVEGSSESDALDGDGNVFLLHLLGLDSSGHAHKPHSSEYFENIRIVDEGVRRVEAAFVERFGDDGKTAFVFTADHGMSNKGAHGDGDPGCTETPLVVWGAGVASGSQKVAGACRGTPETPKDWGMDPETRCDVDQADVAPLGATLIGFPPPRHNSGLLPSAYLSDKPEDLKSSAMIANAKQLLALHDLKASRTAKRALSALFSFKLHPDMISVSSQVAEYERLDRLGRHDDATRGANQVARACLRGLEYLHTYDRALLQAVVVSCFATWMILLAVNLLPRRKGECETPTGIPLTLALIYAGVVSVILLARRAPPTYFLYFGLPAYFLLGIVNTLSAVKIESIADISLLNVGICLVGAFAVAETICNGFHDRFVFSYAFAFGSALLVALAIRLLFRLLASALLGTTTHVLIRPLDIFQDDAVDRETKRRPGQTVFALQILMVLTTGVLVTAVDGLQRDKLPVPTSMHAASWIVALMAPILPMFSPPRTLPRMISVFLGFASTYGLFSVSYESLFYACLGFCLLSWMILERGLQAPSPAKSKMFTRTIIPSDLRHAAMFLFLIDAAFFGTGNIASIASFDLSSVYRFTTRFNPFLMGALLVLKVLLPMITVAAAFLVVLKSSRVPAFESYFMFLILSDIMAVRFFFQITTVGSWLDIGSSVSRYALMGTQVVTILPFLALAQIFTRALPVNGRTAIIRTKRD</sequence>
<keyword evidence="15" id="KW-1185">Reference proteome</keyword>
<dbReference type="InterPro" id="IPR002591">
    <property type="entry name" value="Phosphodiest/P_Trfase"/>
</dbReference>
<dbReference type="KEGG" id="olu:OSTLU_37402"/>
<dbReference type="Pfam" id="PF01663">
    <property type="entry name" value="Phosphodiest"/>
    <property type="match status" value="1"/>
</dbReference>
<dbReference type="InterPro" id="IPR017850">
    <property type="entry name" value="Alkaline_phosphatase_core_sf"/>
</dbReference>
<comment type="subcellular location">
    <subcellularLocation>
        <location evidence="1 12">Endoplasmic reticulum membrane</location>
        <topology evidence="1 12">Multi-pass membrane protein</topology>
    </subcellularLocation>
</comment>
<feature type="transmembrane region" description="Helical" evidence="12">
    <location>
        <begin position="563"/>
        <end position="584"/>
    </location>
</feature>
<dbReference type="OrthoDB" id="2748310at2759"/>
<dbReference type="Proteomes" id="UP000001568">
    <property type="component" value="Chromosome 4"/>
</dbReference>
<dbReference type="InterPro" id="IPR037671">
    <property type="entry name" value="PIGN_N"/>
</dbReference>
<keyword evidence="5 12" id="KW-0337">GPI-anchor biosynthesis</keyword>
<evidence type="ECO:0000313" key="15">
    <source>
        <dbReference type="Proteomes" id="UP000001568"/>
    </source>
</evidence>
<feature type="transmembrane region" description="Helical" evidence="12">
    <location>
        <begin position="741"/>
        <end position="762"/>
    </location>
</feature>
<keyword evidence="6 12" id="KW-0808">Transferase</keyword>
<dbReference type="OMA" id="QSYFHRE"/>
<feature type="transmembrane region" description="Helical" evidence="12">
    <location>
        <begin position="653"/>
        <end position="671"/>
    </location>
</feature>
<dbReference type="InterPro" id="IPR007070">
    <property type="entry name" value="GPI_EtnP_transferase_1"/>
</dbReference>
<protein>
    <recommendedName>
        <fullName evidence="4 12">GPI ethanolamine phosphate transferase 1</fullName>
        <ecNumber evidence="12">2.-.-.-</ecNumber>
    </recommendedName>
</protein>
<dbReference type="HOGENOM" id="CLU_007676_0_0_1"/>
<dbReference type="EMBL" id="CP000584">
    <property type="protein sequence ID" value="ABO95469.1"/>
    <property type="molecule type" value="Genomic_DNA"/>
</dbReference>